<dbReference type="EMBL" id="JAAZON010000336">
    <property type="protein sequence ID" value="NMC63032.1"/>
    <property type="molecule type" value="Genomic_DNA"/>
</dbReference>
<accession>A0A7X9FRL0</accession>
<gene>
    <name evidence="1" type="ORF">GYA55_07670</name>
</gene>
<name>A0A7X9FRL0_9DELT</name>
<dbReference type="Proteomes" id="UP000524246">
    <property type="component" value="Unassembled WGS sequence"/>
</dbReference>
<organism evidence="1 2">
    <name type="scientific">SAR324 cluster bacterium</name>
    <dbReference type="NCBI Taxonomy" id="2024889"/>
    <lineage>
        <taxon>Bacteria</taxon>
        <taxon>Deltaproteobacteria</taxon>
        <taxon>SAR324 cluster</taxon>
    </lineage>
</organism>
<dbReference type="AlphaFoldDB" id="A0A7X9FRL0"/>
<comment type="caution">
    <text evidence="1">The sequence shown here is derived from an EMBL/GenBank/DDBJ whole genome shotgun (WGS) entry which is preliminary data.</text>
</comment>
<evidence type="ECO:0000313" key="2">
    <source>
        <dbReference type="Proteomes" id="UP000524246"/>
    </source>
</evidence>
<proteinExistence type="predicted"/>
<evidence type="ECO:0000313" key="1">
    <source>
        <dbReference type="EMBL" id="NMC63032.1"/>
    </source>
</evidence>
<reference evidence="1 2" key="1">
    <citation type="journal article" date="2020" name="Biotechnol. Biofuels">
        <title>New insights from the biogas microbiome by comprehensive genome-resolved metagenomics of nearly 1600 species originating from multiple anaerobic digesters.</title>
        <authorList>
            <person name="Campanaro S."/>
            <person name="Treu L."/>
            <person name="Rodriguez-R L.M."/>
            <person name="Kovalovszki A."/>
            <person name="Ziels R.M."/>
            <person name="Maus I."/>
            <person name="Zhu X."/>
            <person name="Kougias P.G."/>
            <person name="Basile A."/>
            <person name="Luo G."/>
            <person name="Schluter A."/>
            <person name="Konstantinidis K.T."/>
            <person name="Angelidaki I."/>
        </authorList>
    </citation>
    <scope>NUCLEOTIDE SEQUENCE [LARGE SCALE GENOMIC DNA]</scope>
    <source>
        <strain evidence="1">AS27yjCOA_65</strain>
    </source>
</reference>
<protein>
    <submittedName>
        <fullName evidence="1">Uncharacterized protein</fullName>
    </submittedName>
</protein>
<sequence>MTSNELPFHLNGLLFDTAISIFKRYHHVLIPFYAASHMLPQNTDIHRSMLDYYTLTDSSSRDSTFFSALPYLNQPSFDALWKSSEDTPYLDAIHNPTLPPSPRSVILNVISKDKLAKQAKLNQILEFLGEEPTYSIYFDPWGNIEVESSRIEGPKLGEKKRVHGFFEGV</sequence>